<name>A0A834TF89_9FABA</name>
<evidence type="ECO:0000256" key="1">
    <source>
        <dbReference type="SAM" id="MobiDB-lite"/>
    </source>
</evidence>
<dbReference type="Proteomes" id="UP000634136">
    <property type="component" value="Unassembled WGS sequence"/>
</dbReference>
<evidence type="ECO:0000313" key="3">
    <source>
        <dbReference type="Proteomes" id="UP000634136"/>
    </source>
</evidence>
<dbReference type="EMBL" id="JAAIUW010000008">
    <property type="protein sequence ID" value="KAF7820740.1"/>
    <property type="molecule type" value="Genomic_DNA"/>
</dbReference>
<comment type="caution">
    <text evidence="2">The sequence shown here is derived from an EMBL/GenBank/DDBJ whole genome shotgun (WGS) entry which is preliminary data.</text>
</comment>
<accession>A0A834TF89</accession>
<reference evidence="2" key="1">
    <citation type="submission" date="2020-09" db="EMBL/GenBank/DDBJ databases">
        <title>Genome-Enabled Discovery of Anthraquinone Biosynthesis in Senna tora.</title>
        <authorList>
            <person name="Kang S.-H."/>
            <person name="Pandey R.P."/>
            <person name="Lee C.-M."/>
            <person name="Sim J.-S."/>
            <person name="Jeong J.-T."/>
            <person name="Choi B.-S."/>
            <person name="Jung M."/>
            <person name="Ginzburg D."/>
            <person name="Zhao K."/>
            <person name="Won S.Y."/>
            <person name="Oh T.-J."/>
            <person name="Yu Y."/>
            <person name="Kim N.-H."/>
            <person name="Lee O.R."/>
            <person name="Lee T.-H."/>
            <person name="Bashyal P."/>
            <person name="Kim T.-S."/>
            <person name="Lee W.-H."/>
            <person name="Kawkins C."/>
            <person name="Kim C.-K."/>
            <person name="Kim J.S."/>
            <person name="Ahn B.O."/>
            <person name="Rhee S.Y."/>
            <person name="Sohng J.K."/>
        </authorList>
    </citation>
    <scope>NUCLEOTIDE SEQUENCE</scope>
    <source>
        <tissue evidence="2">Leaf</tissue>
    </source>
</reference>
<feature type="compositionally biased region" description="Basic and acidic residues" evidence="1">
    <location>
        <begin position="60"/>
        <end position="82"/>
    </location>
</feature>
<dbReference type="AlphaFoldDB" id="A0A834TF89"/>
<feature type="region of interest" description="Disordered" evidence="1">
    <location>
        <begin position="1"/>
        <end position="97"/>
    </location>
</feature>
<evidence type="ECO:0000313" key="2">
    <source>
        <dbReference type="EMBL" id="KAF7820740.1"/>
    </source>
</evidence>
<gene>
    <name evidence="2" type="ORF">G2W53_026195</name>
</gene>
<sequence>MEEEGEKSQIERERMKNREGMKNNKNSEGCIIARVSKSNLKQQSNLHTRNTRTATQACRRQKEPHAPMEQHSHLHTGNDTHRWSKQSLATRSKPRTA</sequence>
<protein>
    <submittedName>
        <fullName evidence="2">Uncharacterized protein</fullName>
    </submittedName>
</protein>
<proteinExistence type="predicted"/>
<feature type="compositionally biased region" description="Basic and acidic residues" evidence="1">
    <location>
        <begin position="1"/>
        <end position="22"/>
    </location>
</feature>
<feature type="compositionally biased region" description="Polar residues" evidence="1">
    <location>
        <begin position="36"/>
        <end position="58"/>
    </location>
</feature>
<organism evidence="2 3">
    <name type="scientific">Senna tora</name>
    <dbReference type="NCBI Taxonomy" id="362788"/>
    <lineage>
        <taxon>Eukaryota</taxon>
        <taxon>Viridiplantae</taxon>
        <taxon>Streptophyta</taxon>
        <taxon>Embryophyta</taxon>
        <taxon>Tracheophyta</taxon>
        <taxon>Spermatophyta</taxon>
        <taxon>Magnoliopsida</taxon>
        <taxon>eudicotyledons</taxon>
        <taxon>Gunneridae</taxon>
        <taxon>Pentapetalae</taxon>
        <taxon>rosids</taxon>
        <taxon>fabids</taxon>
        <taxon>Fabales</taxon>
        <taxon>Fabaceae</taxon>
        <taxon>Caesalpinioideae</taxon>
        <taxon>Cassia clade</taxon>
        <taxon>Senna</taxon>
    </lineage>
</organism>
<keyword evidence="3" id="KW-1185">Reference proteome</keyword>